<accession>A0A367K943</accession>
<name>A0A367K943_RHIST</name>
<dbReference type="STRING" id="4846.A0A367K943"/>
<comment type="caution">
    <text evidence="1">The sequence shown here is derived from an EMBL/GenBank/DDBJ whole genome shotgun (WGS) entry which is preliminary data.</text>
</comment>
<protein>
    <submittedName>
        <fullName evidence="1">Uncharacterized protein</fullName>
    </submittedName>
</protein>
<gene>
    <name evidence="1" type="ORF">CU098_011343</name>
</gene>
<evidence type="ECO:0000313" key="1">
    <source>
        <dbReference type="EMBL" id="RCH98680.1"/>
    </source>
</evidence>
<keyword evidence="2" id="KW-1185">Reference proteome</keyword>
<evidence type="ECO:0000313" key="2">
    <source>
        <dbReference type="Proteomes" id="UP000253551"/>
    </source>
</evidence>
<sequence>TCFQFQIDRKTVMSYLRRTIIPKRCKVKVNFGFKGDECILKHIGNHSHKAYFPRHLIVKEKVKLSKFVKKEPSITPKTVVVSVSAKTGEAVDSIKEILSNKDRVKFEINPPKRSQGMAKRSKRLEFDGFIQSAEVIPSKLRIILSAPKMKKHGLSFDAYSIVTDVTYKADEDGYYLCSSVLIENKQYNWIKHRLESHLTENNINILDLAQDYSIVCTKTCFIDKLIPFA</sequence>
<dbReference type="AlphaFoldDB" id="A0A367K943"/>
<dbReference type="EMBL" id="PJQM01002038">
    <property type="protein sequence ID" value="RCH98680.1"/>
    <property type="molecule type" value="Genomic_DNA"/>
</dbReference>
<dbReference type="OrthoDB" id="2255941at2759"/>
<organism evidence="1 2">
    <name type="scientific">Rhizopus stolonifer</name>
    <name type="common">Rhizopus nigricans</name>
    <dbReference type="NCBI Taxonomy" id="4846"/>
    <lineage>
        <taxon>Eukaryota</taxon>
        <taxon>Fungi</taxon>
        <taxon>Fungi incertae sedis</taxon>
        <taxon>Mucoromycota</taxon>
        <taxon>Mucoromycotina</taxon>
        <taxon>Mucoromycetes</taxon>
        <taxon>Mucorales</taxon>
        <taxon>Mucorineae</taxon>
        <taxon>Rhizopodaceae</taxon>
        <taxon>Rhizopus</taxon>
    </lineage>
</organism>
<reference evidence="1 2" key="1">
    <citation type="journal article" date="2018" name="G3 (Bethesda)">
        <title>Phylogenetic and Phylogenomic Definition of Rhizopus Species.</title>
        <authorList>
            <person name="Gryganskyi A.P."/>
            <person name="Golan J."/>
            <person name="Dolatabadi S."/>
            <person name="Mondo S."/>
            <person name="Robb S."/>
            <person name="Idnurm A."/>
            <person name="Muszewska A."/>
            <person name="Steczkiewicz K."/>
            <person name="Masonjones S."/>
            <person name="Liao H.L."/>
            <person name="Gajdeczka M.T."/>
            <person name="Anike F."/>
            <person name="Vuek A."/>
            <person name="Anishchenko I.M."/>
            <person name="Voigt K."/>
            <person name="de Hoog G.S."/>
            <person name="Smith M.E."/>
            <person name="Heitman J."/>
            <person name="Vilgalys R."/>
            <person name="Stajich J.E."/>
        </authorList>
    </citation>
    <scope>NUCLEOTIDE SEQUENCE [LARGE SCALE GENOMIC DNA]</scope>
    <source>
        <strain evidence="1 2">LSU 92-RS-03</strain>
    </source>
</reference>
<dbReference type="Proteomes" id="UP000253551">
    <property type="component" value="Unassembled WGS sequence"/>
</dbReference>
<proteinExistence type="predicted"/>
<feature type="non-terminal residue" evidence="1">
    <location>
        <position position="1"/>
    </location>
</feature>